<proteinExistence type="inferred from homology"/>
<dbReference type="Proteomes" id="UP000631114">
    <property type="component" value="Unassembled WGS sequence"/>
</dbReference>
<gene>
    <name evidence="4" type="ORF">IFM89_023389</name>
</gene>
<feature type="signal peptide" evidence="2">
    <location>
        <begin position="1"/>
        <end position="28"/>
    </location>
</feature>
<evidence type="ECO:0000313" key="5">
    <source>
        <dbReference type="Proteomes" id="UP000631114"/>
    </source>
</evidence>
<reference evidence="4 5" key="1">
    <citation type="submission" date="2020-10" db="EMBL/GenBank/DDBJ databases">
        <title>The Coptis chinensis genome and diversification of protoberbering-type alkaloids.</title>
        <authorList>
            <person name="Wang B."/>
            <person name="Shu S."/>
            <person name="Song C."/>
            <person name="Liu Y."/>
        </authorList>
    </citation>
    <scope>NUCLEOTIDE SEQUENCE [LARGE SCALE GENOMIC DNA]</scope>
    <source>
        <strain evidence="4">HL-2020</strain>
        <tissue evidence="4">Leaf</tissue>
    </source>
</reference>
<dbReference type="SMART" id="SM00554">
    <property type="entry name" value="FAS1"/>
    <property type="match status" value="1"/>
</dbReference>
<dbReference type="PANTHER" id="PTHR33985">
    <property type="entry name" value="OS02G0491300 PROTEIN-RELATED"/>
    <property type="match status" value="1"/>
</dbReference>
<dbReference type="EMBL" id="JADFTS010000004">
    <property type="protein sequence ID" value="KAF9610595.1"/>
    <property type="molecule type" value="Genomic_DNA"/>
</dbReference>
<dbReference type="InterPro" id="IPR000782">
    <property type="entry name" value="FAS1_domain"/>
</dbReference>
<dbReference type="AlphaFoldDB" id="A0A835I0Z8"/>
<keyword evidence="5" id="KW-1185">Reference proteome</keyword>
<dbReference type="InterPro" id="IPR036378">
    <property type="entry name" value="FAS1_dom_sf"/>
</dbReference>
<dbReference type="SUPFAM" id="SSF82153">
    <property type="entry name" value="FAS1 domain"/>
    <property type="match status" value="1"/>
</dbReference>
<organism evidence="4 5">
    <name type="scientific">Coptis chinensis</name>
    <dbReference type="NCBI Taxonomy" id="261450"/>
    <lineage>
        <taxon>Eukaryota</taxon>
        <taxon>Viridiplantae</taxon>
        <taxon>Streptophyta</taxon>
        <taxon>Embryophyta</taxon>
        <taxon>Tracheophyta</taxon>
        <taxon>Spermatophyta</taxon>
        <taxon>Magnoliopsida</taxon>
        <taxon>Ranunculales</taxon>
        <taxon>Ranunculaceae</taxon>
        <taxon>Coptidoideae</taxon>
        <taxon>Coptis</taxon>
    </lineage>
</organism>
<feature type="domain" description="FAS1" evidence="3">
    <location>
        <begin position="33"/>
        <end position="176"/>
    </location>
</feature>
<protein>
    <recommendedName>
        <fullName evidence="3">FAS1 domain-containing protein</fullName>
    </recommendedName>
</protein>
<evidence type="ECO:0000259" key="3">
    <source>
        <dbReference type="PROSITE" id="PS50213"/>
    </source>
</evidence>
<accession>A0A835I0Z8</accession>
<sequence length="556" mass="60479">MASSPSLLAFCLLLFFIIFFSLFTKTSSIPESELQLSLAALRSKGYNLFGNAITISDIHYQLLNTSSNSTYTFFAPKDSSLFSLDMVAPASLYVSTLRYHVVLGRYSFSDLQALGSSNSTLPTLLNDHEVGISSNSDQKMNESGDVGMITVDDIDVVVPGLFVSQNLAVHGLNGILDHRLRNGSTSKHQEFEEMNVSISFNNPSPAPAPVLDGMPPESHDISPFSPMSLSPEFLAPVTSSMSPSEYGSFSPTEVPMVNAPEAHLGEMPIEFHDILFLPPVISGMPTLPPTSSDMSVFDQRMEKVSARRNVPINKVSLSPESEAGMGRIALAFHGTPSLPPEFHNMPSMPPEIVAPVMNSVDVMPPESQEMSLFPMEFHDTTLFPPEMSVPVMNMPPESQEMSLFPMEFSDTTSLPPEMSVPVMNMPPESQEMSLFPMEFRDVASLPPEISVPVMNMPPEYNFPALSPAEVPMFHAPVPGPVNNFDGLSWSGLETGLGKGVGGTTKSGPRVKGRRANELDLLAIAPVHFWSSTGIAVNGRDLWHLEFCKASVSSRCI</sequence>
<comment type="similarity">
    <text evidence="1">Belongs to the fasciclin-like AGP family.</text>
</comment>
<dbReference type="Pfam" id="PF02469">
    <property type="entry name" value="Fasciclin"/>
    <property type="match status" value="1"/>
</dbReference>
<keyword evidence="2" id="KW-0732">Signal</keyword>
<dbReference type="Gene3D" id="2.30.180.10">
    <property type="entry name" value="FAS1 domain"/>
    <property type="match status" value="1"/>
</dbReference>
<dbReference type="InterPro" id="IPR052806">
    <property type="entry name" value="Fasciclin-like_AGP"/>
</dbReference>
<dbReference type="OrthoDB" id="1937685at2759"/>
<feature type="chain" id="PRO_5032393985" description="FAS1 domain-containing protein" evidence="2">
    <location>
        <begin position="29"/>
        <end position="556"/>
    </location>
</feature>
<evidence type="ECO:0000256" key="2">
    <source>
        <dbReference type="SAM" id="SignalP"/>
    </source>
</evidence>
<evidence type="ECO:0000256" key="1">
    <source>
        <dbReference type="ARBA" id="ARBA00007843"/>
    </source>
</evidence>
<evidence type="ECO:0000313" key="4">
    <source>
        <dbReference type="EMBL" id="KAF9610595.1"/>
    </source>
</evidence>
<dbReference type="PANTHER" id="PTHR33985:SF15">
    <property type="entry name" value="FASCICLIN-LIKE ARABINOGALACTAN PROTEIN 19"/>
    <property type="match status" value="1"/>
</dbReference>
<comment type="caution">
    <text evidence="4">The sequence shown here is derived from an EMBL/GenBank/DDBJ whole genome shotgun (WGS) entry which is preliminary data.</text>
</comment>
<name>A0A835I0Z8_9MAGN</name>
<dbReference type="PROSITE" id="PS50213">
    <property type="entry name" value="FAS1"/>
    <property type="match status" value="1"/>
</dbReference>